<dbReference type="PANTHER" id="PTHR16262:SF2">
    <property type="entry name" value="PEROXISOME ASSEMBLY PROTEIN 26"/>
    <property type="match status" value="1"/>
</dbReference>
<dbReference type="InterPro" id="IPR010797">
    <property type="entry name" value="Pex26"/>
</dbReference>
<reference evidence="1 2" key="1">
    <citation type="journal article" date="2022" name="Gigascience">
        <title>A chromosome-level genome assembly and annotation of the desert horned lizard, Phrynosoma platyrhinos, provides insight into chromosomal rearrangements among reptiles.</title>
        <authorList>
            <person name="Koochekian N."/>
            <person name="Ascanio A."/>
            <person name="Farleigh K."/>
            <person name="Card D.C."/>
            <person name="Schield D.R."/>
            <person name="Castoe T.A."/>
            <person name="Jezkova T."/>
        </authorList>
    </citation>
    <scope>NUCLEOTIDE SEQUENCE [LARGE SCALE GENOMIC DNA]</scope>
    <source>
        <strain evidence="1">NK-2021</strain>
    </source>
</reference>
<organism evidence="1 2">
    <name type="scientific">Phrynosoma platyrhinos</name>
    <name type="common">Desert horned lizard</name>
    <dbReference type="NCBI Taxonomy" id="52577"/>
    <lineage>
        <taxon>Eukaryota</taxon>
        <taxon>Metazoa</taxon>
        <taxon>Chordata</taxon>
        <taxon>Craniata</taxon>
        <taxon>Vertebrata</taxon>
        <taxon>Euteleostomi</taxon>
        <taxon>Lepidosauria</taxon>
        <taxon>Squamata</taxon>
        <taxon>Bifurcata</taxon>
        <taxon>Unidentata</taxon>
        <taxon>Episquamata</taxon>
        <taxon>Toxicofera</taxon>
        <taxon>Iguania</taxon>
        <taxon>Phrynosomatidae</taxon>
        <taxon>Phrynosomatinae</taxon>
        <taxon>Phrynosoma</taxon>
    </lineage>
</organism>
<sequence length="262" mass="29553">MMRSDFSAALAAIGGSGGLLRSSEPLSLSPMSSFPASFLEDASDLLVMHRDFSAALEKCEKGCQSLMDEPQNGDSNSSEEVKCSLCIIGIQALAEMDRWRDVLPWILQYYQDPGCWPPKILELCILLHSKVEEPQVMLEIGSDWLHSATNQHLPSYGLLVQLYLFHVLLPLGHFAEAEVLVQGCKALSEEQQVEVHESIEEKRHQWLQQEEECLIPEDPPDVAWKQQLASPTALPFIYRLLQLFHQARLAVFSSHYRPPIQD</sequence>
<gene>
    <name evidence="1" type="ORF">JD844_028735</name>
</gene>
<proteinExistence type="predicted"/>
<evidence type="ECO:0000313" key="1">
    <source>
        <dbReference type="EMBL" id="KAH0617092.1"/>
    </source>
</evidence>
<accession>A0ABQ7SIE1</accession>
<evidence type="ECO:0000313" key="2">
    <source>
        <dbReference type="Proteomes" id="UP000826234"/>
    </source>
</evidence>
<protein>
    <recommendedName>
        <fullName evidence="3">Peroxisomal biogenesis factor 26</fullName>
    </recommendedName>
</protein>
<dbReference type="Proteomes" id="UP000826234">
    <property type="component" value="Unassembled WGS sequence"/>
</dbReference>
<evidence type="ECO:0008006" key="3">
    <source>
        <dbReference type="Google" id="ProtNLM"/>
    </source>
</evidence>
<comment type="caution">
    <text evidence="1">The sequence shown here is derived from an EMBL/GenBank/DDBJ whole genome shotgun (WGS) entry which is preliminary data.</text>
</comment>
<dbReference type="PANTHER" id="PTHR16262">
    <property type="entry name" value="PEROXISOME ASSEMBLY PROTEIN 26"/>
    <property type="match status" value="1"/>
</dbReference>
<name>A0ABQ7SIE1_PHRPL</name>
<keyword evidence="2" id="KW-1185">Reference proteome</keyword>
<dbReference type="Pfam" id="PF07163">
    <property type="entry name" value="Pex26"/>
    <property type="match status" value="2"/>
</dbReference>
<dbReference type="EMBL" id="JAIPUX010005290">
    <property type="protein sequence ID" value="KAH0617092.1"/>
    <property type="molecule type" value="Genomic_DNA"/>
</dbReference>